<feature type="compositionally biased region" description="Polar residues" evidence="9">
    <location>
        <begin position="56"/>
        <end position="65"/>
    </location>
</feature>
<dbReference type="AlphaFoldDB" id="A0A8S1JFI1"/>
<evidence type="ECO:0000256" key="7">
    <source>
        <dbReference type="ARBA" id="ARBA00029693"/>
    </source>
</evidence>
<feature type="region of interest" description="Disordered" evidence="9">
    <location>
        <begin position="246"/>
        <end position="268"/>
    </location>
</feature>
<reference evidence="10" key="1">
    <citation type="submission" date="2020-12" db="EMBL/GenBank/DDBJ databases">
        <authorList>
            <person name="Iha C."/>
        </authorList>
    </citation>
    <scope>NUCLEOTIDE SEQUENCE</scope>
</reference>
<sequence>MSDSGPLRPWEVNPTSSTSGRSATPLGPSLPGDGQRKPWDTTPSSAEAPASGSSTNASVLPASSQPTSSALAGPVSYGASSNNNGYMSYSNNAYGSYGNRFYGGAYGSYGTGYGGYGGAYGGYGGYQRGYGSTYGGFGGGYAGYGSPYQPSLGFGIGPYGASGPMQPGPPVAPGEGHTHSWQVFLQGLHRVVEFFGRVSFLVDENAQALHFFISALLQLLDRAGSLYGELARYILRLLGWKGGRKGARKGASDQGANGNPGPNVQGQEVPTIRQIAAGPSGTQAPGTSAGATFNSVWGQKI</sequence>
<evidence type="ECO:0000256" key="4">
    <source>
        <dbReference type="ARBA" id="ARBA00023010"/>
    </source>
</evidence>
<dbReference type="InterPro" id="IPR035463">
    <property type="entry name" value="Pex13"/>
</dbReference>
<evidence type="ECO:0000256" key="3">
    <source>
        <dbReference type="ARBA" id="ARBA00022927"/>
    </source>
</evidence>
<keyword evidence="2" id="KW-0813">Transport</keyword>
<comment type="caution">
    <text evidence="10">The sequence shown here is derived from an EMBL/GenBank/DDBJ whole genome shotgun (WGS) entry which is preliminary data.</text>
</comment>
<keyword evidence="11" id="KW-1185">Reference proteome</keyword>
<dbReference type="PANTHER" id="PTHR19332">
    <property type="entry name" value="PEROXISOMAL MEMBRANE PROTEIN PEX13"/>
    <property type="match status" value="1"/>
</dbReference>
<proteinExistence type="inferred from homology"/>
<evidence type="ECO:0000256" key="5">
    <source>
        <dbReference type="ARBA" id="ARBA00023136"/>
    </source>
</evidence>
<evidence type="ECO:0000256" key="6">
    <source>
        <dbReference type="ARBA" id="ARBA00023140"/>
    </source>
</evidence>
<accession>A0A8S1JFI1</accession>
<dbReference type="GO" id="GO:0016560">
    <property type="term" value="P:protein import into peroxisome matrix, docking"/>
    <property type="evidence" value="ECO:0007669"/>
    <property type="project" value="InterPro"/>
</dbReference>
<keyword evidence="5" id="KW-0472">Membrane</keyword>
<dbReference type="OrthoDB" id="514567at2759"/>
<dbReference type="PANTHER" id="PTHR19332:SF1">
    <property type="entry name" value="PEROXISOMAL MEMBRANE PROTEIN PEX13"/>
    <property type="match status" value="1"/>
</dbReference>
<organism evidence="10 11">
    <name type="scientific">Ostreobium quekettii</name>
    <dbReference type="NCBI Taxonomy" id="121088"/>
    <lineage>
        <taxon>Eukaryota</taxon>
        <taxon>Viridiplantae</taxon>
        <taxon>Chlorophyta</taxon>
        <taxon>core chlorophytes</taxon>
        <taxon>Ulvophyceae</taxon>
        <taxon>TCBD clade</taxon>
        <taxon>Bryopsidales</taxon>
        <taxon>Ostreobineae</taxon>
        <taxon>Ostreobiaceae</taxon>
        <taxon>Ostreobium</taxon>
    </lineage>
</organism>
<gene>
    <name evidence="10" type="ORF">OSTQU699_LOCUS10560</name>
</gene>
<dbReference type="EMBL" id="CAJHUC010003048">
    <property type="protein sequence ID" value="CAD7705205.1"/>
    <property type="molecule type" value="Genomic_DNA"/>
</dbReference>
<feature type="compositionally biased region" description="Low complexity" evidence="9">
    <location>
        <begin position="41"/>
        <end position="55"/>
    </location>
</feature>
<feature type="region of interest" description="Disordered" evidence="9">
    <location>
        <begin position="1"/>
        <end position="65"/>
    </location>
</feature>
<dbReference type="GO" id="GO:1990429">
    <property type="term" value="C:peroxisomal importomer complex"/>
    <property type="evidence" value="ECO:0007669"/>
    <property type="project" value="TreeGrafter"/>
</dbReference>
<evidence type="ECO:0000256" key="8">
    <source>
        <dbReference type="ARBA" id="ARBA00046271"/>
    </source>
</evidence>
<evidence type="ECO:0000313" key="11">
    <source>
        <dbReference type="Proteomes" id="UP000708148"/>
    </source>
</evidence>
<feature type="compositionally biased region" description="Polar residues" evidence="9">
    <location>
        <begin position="254"/>
        <end position="268"/>
    </location>
</feature>
<comment type="similarity">
    <text evidence="1">Belongs to the peroxin-13 family.</text>
</comment>
<feature type="compositionally biased region" description="Polar residues" evidence="9">
    <location>
        <begin position="13"/>
        <end position="22"/>
    </location>
</feature>
<evidence type="ECO:0000313" key="10">
    <source>
        <dbReference type="EMBL" id="CAD7705205.1"/>
    </source>
</evidence>
<dbReference type="GO" id="GO:0005778">
    <property type="term" value="C:peroxisomal membrane"/>
    <property type="evidence" value="ECO:0007669"/>
    <property type="project" value="UniProtKB-SubCell"/>
</dbReference>
<evidence type="ECO:0000256" key="9">
    <source>
        <dbReference type="SAM" id="MobiDB-lite"/>
    </source>
</evidence>
<protein>
    <recommendedName>
        <fullName evidence="7">Peroxin-13</fullName>
    </recommendedName>
</protein>
<keyword evidence="4" id="KW-0811">Translocation</keyword>
<name>A0A8S1JFI1_9CHLO</name>
<keyword evidence="6" id="KW-0576">Peroxisome</keyword>
<evidence type="ECO:0000256" key="2">
    <source>
        <dbReference type="ARBA" id="ARBA00022448"/>
    </source>
</evidence>
<evidence type="ECO:0000256" key="1">
    <source>
        <dbReference type="ARBA" id="ARBA00006033"/>
    </source>
</evidence>
<dbReference type="Proteomes" id="UP000708148">
    <property type="component" value="Unassembled WGS sequence"/>
</dbReference>
<comment type="subcellular location">
    <subcellularLocation>
        <location evidence="8">Peroxisome membrane</location>
    </subcellularLocation>
</comment>
<keyword evidence="3" id="KW-0653">Protein transport</keyword>